<dbReference type="Proteomes" id="UP000247569">
    <property type="component" value="Unassembled WGS sequence"/>
</dbReference>
<dbReference type="PANTHER" id="PTHR43056">
    <property type="entry name" value="PEPTIDASE S9 PROLYL OLIGOPEPTIDASE"/>
    <property type="match status" value="1"/>
</dbReference>
<reference evidence="3 4" key="1">
    <citation type="submission" date="2018-05" db="EMBL/GenBank/DDBJ databases">
        <title>Genomic Encyclopedia of Type Strains, Phase IV (KMG-IV): sequencing the most valuable type-strain genomes for metagenomic binning, comparative biology and taxonomic classification.</title>
        <authorList>
            <person name="Goeker M."/>
        </authorList>
    </citation>
    <scope>NUCLEOTIDE SEQUENCE [LARGE SCALE GENOMIC DNA]</scope>
    <source>
        <strain evidence="3 4">DSM 44704</strain>
    </source>
</reference>
<feature type="domain" description="Xaa-Pro dipeptidyl-peptidase C-terminal" evidence="2">
    <location>
        <begin position="401"/>
        <end position="668"/>
    </location>
</feature>
<evidence type="ECO:0000313" key="4">
    <source>
        <dbReference type="Proteomes" id="UP000247569"/>
    </source>
</evidence>
<name>A0A318KKY8_9NOCA</name>
<keyword evidence="4" id="KW-1185">Reference proteome</keyword>
<dbReference type="Pfam" id="PF02129">
    <property type="entry name" value="Peptidase_S15"/>
    <property type="match status" value="1"/>
</dbReference>
<dbReference type="InterPro" id="IPR050585">
    <property type="entry name" value="Xaa-Pro_dipeptidyl-ppase/CocE"/>
</dbReference>
<accession>A0A318KKY8</accession>
<comment type="caution">
    <text evidence="3">The sequence shown here is derived from an EMBL/GenBank/DDBJ whole genome shotgun (WGS) entry which is preliminary data.</text>
</comment>
<keyword evidence="1" id="KW-0378">Hydrolase</keyword>
<dbReference type="InterPro" id="IPR005674">
    <property type="entry name" value="CocE/Ser_esterase"/>
</dbReference>
<dbReference type="InterPro" id="IPR013736">
    <property type="entry name" value="Xaa-Pro_dipept_C"/>
</dbReference>
<dbReference type="Pfam" id="PF08530">
    <property type="entry name" value="PepX_C"/>
    <property type="match status" value="1"/>
</dbReference>
<protein>
    <recommendedName>
        <fullName evidence="2">Xaa-Pro dipeptidyl-peptidase C-terminal domain-containing protein</fullName>
    </recommendedName>
</protein>
<dbReference type="SMART" id="SM00939">
    <property type="entry name" value="PepX_C"/>
    <property type="match status" value="1"/>
</dbReference>
<dbReference type="InterPro" id="IPR029058">
    <property type="entry name" value="AB_hydrolase_fold"/>
</dbReference>
<evidence type="ECO:0000259" key="2">
    <source>
        <dbReference type="SMART" id="SM00939"/>
    </source>
</evidence>
<dbReference type="AlphaFoldDB" id="A0A318KKY8"/>
<dbReference type="EMBL" id="QJKF01000007">
    <property type="protein sequence ID" value="PXX62283.1"/>
    <property type="molecule type" value="Genomic_DNA"/>
</dbReference>
<dbReference type="InterPro" id="IPR000383">
    <property type="entry name" value="Xaa-Pro-like_dom"/>
</dbReference>
<evidence type="ECO:0000256" key="1">
    <source>
        <dbReference type="ARBA" id="ARBA00022801"/>
    </source>
</evidence>
<dbReference type="SUPFAM" id="SSF53474">
    <property type="entry name" value="alpha/beta-Hydrolases"/>
    <property type="match status" value="1"/>
</dbReference>
<gene>
    <name evidence="3" type="ORF">DFR70_107150</name>
</gene>
<dbReference type="PANTHER" id="PTHR43056:SF10">
    <property type="entry name" value="COCE_NOND FAMILY, PUTATIVE (AFU_ORTHOLOGUE AFUA_7G00600)-RELATED"/>
    <property type="match status" value="1"/>
</dbReference>
<proteinExistence type="predicted"/>
<dbReference type="InterPro" id="IPR008979">
    <property type="entry name" value="Galactose-bd-like_sf"/>
</dbReference>
<dbReference type="GO" id="GO:0008239">
    <property type="term" value="F:dipeptidyl-peptidase activity"/>
    <property type="evidence" value="ECO:0007669"/>
    <property type="project" value="InterPro"/>
</dbReference>
<sequence>MSMRIAPARRWLRVSVGLLALLTFSQVLVAPGTRAAPEGMAAWTALHDGPQLYSSMHIDWDVPITMSDGTVLKANVYRPADANGPIAAPLPTIVNLTPYTKLLSMIAQTALSVPVLSDAIVGFLRDFELPGTPLEALTDATRVAGGGFGRAFAVDPNLIRSGYTQVVVDVRGTGFSQGIWEPWGPRDQQDTPEVIAWAAAQPWSDGSIGMTGASYSAINQVQAAEKRPPALKAIVPVVPGNDLVRDMIAPGGAAIGILLPYLLLVNTAKLLPDLLSVVQGRFDTQWLADRLASPMSFLDVGLQTLTTDSFDAVPPQLERVLDPDSPLRQAWLGHPERITVPTMVIGGWHDNFANGEPRIYQDIPLPPGQKQLIMGNGYHVSTGFDMRGRGGEPPRIDVLQRAWFDKWLKGIDNGIDGYGPVTMWQQGGGWTTGEQFPRPEASHRRLYLSAAASGTTNTSVHDGTLTAAPTSEETRLTVAPGLASLCSSDAVQGTAGVLLFSGCGKDARVQELSGLTFTSPPVAEPTPISGPIALHLNTVHDATDGYWTATLNDIAPDGHSTTLTTGQLMSSMRAVDDAQSRRSADGAYTDPFPVMSLAAREPVVPGRPTPLDLGLASTDAILQPGHRLRVDIFASNYPKGLPIRPLLDATGLKPQHLQLDPAEPSYINVPLAGTPGW</sequence>
<organism evidence="3 4">
    <name type="scientific">Nocardia tenerifensis</name>
    <dbReference type="NCBI Taxonomy" id="228006"/>
    <lineage>
        <taxon>Bacteria</taxon>
        <taxon>Bacillati</taxon>
        <taxon>Actinomycetota</taxon>
        <taxon>Actinomycetes</taxon>
        <taxon>Mycobacteriales</taxon>
        <taxon>Nocardiaceae</taxon>
        <taxon>Nocardia</taxon>
    </lineage>
</organism>
<evidence type="ECO:0000313" key="3">
    <source>
        <dbReference type="EMBL" id="PXX62283.1"/>
    </source>
</evidence>
<dbReference type="Gene3D" id="2.60.120.260">
    <property type="entry name" value="Galactose-binding domain-like"/>
    <property type="match status" value="1"/>
</dbReference>
<dbReference type="NCBIfam" id="TIGR00976">
    <property type="entry name" value="CocE_NonD"/>
    <property type="match status" value="1"/>
</dbReference>
<dbReference type="Gene3D" id="3.40.50.1820">
    <property type="entry name" value="alpha/beta hydrolase"/>
    <property type="match status" value="1"/>
</dbReference>
<dbReference type="SUPFAM" id="SSF49785">
    <property type="entry name" value="Galactose-binding domain-like"/>
    <property type="match status" value="1"/>
</dbReference>